<reference evidence="2 3" key="1">
    <citation type="submission" date="2024-05" db="EMBL/GenBank/DDBJ databases">
        <authorList>
            <person name="Wallberg A."/>
        </authorList>
    </citation>
    <scope>NUCLEOTIDE SEQUENCE [LARGE SCALE GENOMIC DNA]</scope>
</reference>
<name>A0AAV2PN85_MEGNR</name>
<protein>
    <submittedName>
        <fullName evidence="2">Uncharacterized protein</fullName>
    </submittedName>
</protein>
<feature type="transmembrane region" description="Helical" evidence="1">
    <location>
        <begin position="62"/>
        <end position="84"/>
    </location>
</feature>
<sequence>MSLVEIGEVRLSPAPSLVMLAFLYGAILEVLLFIQFVTLFIFSQFALLVCILKVLSQVSARIVVCSFLSGISVTSWPLKCLIFFQNVLWSPWQSDAALMIFFSNRCLCLLLGFQI</sequence>
<accession>A0AAV2PN85</accession>
<evidence type="ECO:0000313" key="2">
    <source>
        <dbReference type="EMBL" id="CAL4062302.1"/>
    </source>
</evidence>
<keyword evidence="3" id="KW-1185">Reference proteome</keyword>
<comment type="caution">
    <text evidence="2">The sequence shown here is derived from an EMBL/GenBank/DDBJ whole genome shotgun (WGS) entry which is preliminary data.</text>
</comment>
<proteinExistence type="predicted"/>
<dbReference type="EMBL" id="CAXKWB010000810">
    <property type="protein sequence ID" value="CAL4062302.1"/>
    <property type="molecule type" value="Genomic_DNA"/>
</dbReference>
<dbReference type="Proteomes" id="UP001497623">
    <property type="component" value="Unassembled WGS sequence"/>
</dbReference>
<keyword evidence="1" id="KW-0812">Transmembrane</keyword>
<dbReference type="AlphaFoldDB" id="A0AAV2PN85"/>
<feature type="transmembrane region" description="Helical" evidence="1">
    <location>
        <begin position="20"/>
        <end position="50"/>
    </location>
</feature>
<organism evidence="2 3">
    <name type="scientific">Meganyctiphanes norvegica</name>
    <name type="common">Northern krill</name>
    <name type="synonym">Thysanopoda norvegica</name>
    <dbReference type="NCBI Taxonomy" id="48144"/>
    <lineage>
        <taxon>Eukaryota</taxon>
        <taxon>Metazoa</taxon>
        <taxon>Ecdysozoa</taxon>
        <taxon>Arthropoda</taxon>
        <taxon>Crustacea</taxon>
        <taxon>Multicrustacea</taxon>
        <taxon>Malacostraca</taxon>
        <taxon>Eumalacostraca</taxon>
        <taxon>Eucarida</taxon>
        <taxon>Euphausiacea</taxon>
        <taxon>Euphausiidae</taxon>
        <taxon>Meganyctiphanes</taxon>
    </lineage>
</organism>
<gene>
    <name evidence="2" type="ORF">MNOR_LOCUS2601</name>
</gene>
<keyword evidence="1" id="KW-1133">Transmembrane helix</keyword>
<evidence type="ECO:0000256" key="1">
    <source>
        <dbReference type="SAM" id="Phobius"/>
    </source>
</evidence>
<evidence type="ECO:0000313" key="3">
    <source>
        <dbReference type="Proteomes" id="UP001497623"/>
    </source>
</evidence>
<keyword evidence="1" id="KW-0472">Membrane</keyword>